<feature type="region of interest" description="Disordered" evidence="4">
    <location>
        <begin position="414"/>
        <end position="433"/>
    </location>
</feature>
<gene>
    <name evidence="7" type="ORF">HNP33_002766</name>
</gene>
<evidence type="ECO:0000313" key="8">
    <source>
        <dbReference type="Proteomes" id="UP000562492"/>
    </source>
</evidence>
<organism evidence="7 8">
    <name type="scientific">Comamonas odontotermitis</name>
    <dbReference type="NCBI Taxonomy" id="379895"/>
    <lineage>
        <taxon>Bacteria</taxon>
        <taxon>Pseudomonadati</taxon>
        <taxon>Pseudomonadota</taxon>
        <taxon>Betaproteobacteria</taxon>
        <taxon>Burkholderiales</taxon>
        <taxon>Comamonadaceae</taxon>
        <taxon>Comamonas</taxon>
    </lineage>
</organism>
<feature type="transmembrane region" description="Helical" evidence="5">
    <location>
        <begin position="285"/>
        <end position="302"/>
    </location>
</feature>
<dbReference type="InterPro" id="IPR036259">
    <property type="entry name" value="MFS_trans_sf"/>
</dbReference>
<evidence type="ECO:0000256" key="5">
    <source>
        <dbReference type="SAM" id="Phobius"/>
    </source>
</evidence>
<dbReference type="PANTHER" id="PTHR23526">
    <property type="entry name" value="INTEGRAL MEMBRANE TRANSPORT PROTEIN-RELATED"/>
    <property type="match status" value="1"/>
</dbReference>
<sequence length="433" mass="45955">MRTSQGECVNRELIRLIFGQFFVHSCMTGTRLAAPLLALRDGYSPGAVGFLLSLFALTQVFLSLPAGRYTDKHGFMKPMLIAIGLAFSGTAIGVAFPRFDVLCVSALLTGAGCGISIIALQRHAGRVAHEASELRQIFSWLSLGPAVANFLGPMVTGLIIDHSTRQAGDNLSYRIAFAVLALFSLVAWWCVRGAHELPAAAPRSDGQPHHAWDLLREQSFRRLLLVNWLVASCWDVHTFVVPLLGHEKGLSASEIGTVLGVFALAAFVIRVLLPSISHHMREMSVVMVAMLLTAAVFAIYPLMPGALAMAVCSALLGLALGSVQPMAMSMLHQITPEERHGEAVGLRLMLINGSSVCMPLMFGAAGAAIGVGGVFWVMGALVGAGSRMAWVLGRTPLPTFTSIEAQAASHQAHAAAASDDGVTDVEPKKPGNS</sequence>
<keyword evidence="1 5" id="KW-0812">Transmembrane</keyword>
<dbReference type="Proteomes" id="UP000562492">
    <property type="component" value="Unassembled WGS sequence"/>
</dbReference>
<feature type="transmembrane region" description="Helical" evidence="5">
    <location>
        <begin position="12"/>
        <end position="34"/>
    </location>
</feature>
<feature type="transmembrane region" description="Helical" evidence="5">
    <location>
        <begin position="102"/>
        <end position="120"/>
    </location>
</feature>
<accession>A0ABR6RHN5</accession>
<dbReference type="PANTHER" id="PTHR23526:SF4">
    <property type="entry name" value="INTEGRAL MEMBRANE TRANSPORT PROTEIN"/>
    <property type="match status" value="1"/>
</dbReference>
<feature type="transmembrane region" description="Helical" evidence="5">
    <location>
        <begin position="223"/>
        <end position="243"/>
    </location>
</feature>
<feature type="transmembrane region" description="Helical" evidence="5">
    <location>
        <begin position="255"/>
        <end position="273"/>
    </location>
</feature>
<comment type="caution">
    <text evidence="7">The sequence shown here is derived from an EMBL/GenBank/DDBJ whole genome shotgun (WGS) entry which is preliminary data.</text>
</comment>
<protein>
    <submittedName>
        <fullName evidence="7">MFS family permease</fullName>
    </submittedName>
</protein>
<name>A0ABR6RHN5_9BURK</name>
<feature type="transmembrane region" description="Helical" evidence="5">
    <location>
        <begin position="46"/>
        <end position="67"/>
    </location>
</feature>
<feature type="transmembrane region" description="Helical" evidence="5">
    <location>
        <begin position="140"/>
        <end position="160"/>
    </location>
</feature>
<keyword evidence="3 5" id="KW-0472">Membrane</keyword>
<evidence type="ECO:0000259" key="6">
    <source>
        <dbReference type="PROSITE" id="PS50850"/>
    </source>
</evidence>
<dbReference type="Pfam" id="PF07690">
    <property type="entry name" value="MFS_1"/>
    <property type="match status" value="1"/>
</dbReference>
<dbReference type="InterPro" id="IPR052528">
    <property type="entry name" value="Sugar_transport-like"/>
</dbReference>
<reference evidence="7 8" key="1">
    <citation type="submission" date="2020-08" db="EMBL/GenBank/DDBJ databases">
        <title>Functional genomics of gut bacteria from endangered species of beetles.</title>
        <authorList>
            <person name="Carlos-Shanley C."/>
        </authorList>
    </citation>
    <scope>NUCLEOTIDE SEQUENCE [LARGE SCALE GENOMIC DNA]</scope>
    <source>
        <strain evidence="7 8">S00124</strain>
    </source>
</reference>
<keyword evidence="2 5" id="KW-1133">Transmembrane helix</keyword>
<dbReference type="InterPro" id="IPR020846">
    <property type="entry name" value="MFS_dom"/>
</dbReference>
<evidence type="ECO:0000256" key="3">
    <source>
        <dbReference type="ARBA" id="ARBA00023136"/>
    </source>
</evidence>
<keyword evidence="8" id="KW-1185">Reference proteome</keyword>
<dbReference type="Gene3D" id="1.20.1250.20">
    <property type="entry name" value="MFS general substrate transporter like domains"/>
    <property type="match status" value="1"/>
</dbReference>
<dbReference type="EMBL" id="JACHKZ010000017">
    <property type="protein sequence ID" value="MBB6578680.1"/>
    <property type="molecule type" value="Genomic_DNA"/>
</dbReference>
<evidence type="ECO:0000313" key="7">
    <source>
        <dbReference type="EMBL" id="MBB6578680.1"/>
    </source>
</evidence>
<dbReference type="SUPFAM" id="SSF103473">
    <property type="entry name" value="MFS general substrate transporter"/>
    <property type="match status" value="1"/>
</dbReference>
<feature type="domain" description="Major facilitator superfamily (MFS) profile" evidence="6">
    <location>
        <begin position="12"/>
        <end position="397"/>
    </location>
</feature>
<evidence type="ECO:0000256" key="1">
    <source>
        <dbReference type="ARBA" id="ARBA00022692"/>
    </source>
</evidence>
<dbReference type="InterPro" id="IPR011701">
    <property type="entry name" value="MFS"/>
</dbReference>
<evidence type="ECO:0000256" key="4">
    <source>
        <dbReference type="SAM" id="MobiDB-lite"/>
    </source>
</evidence>
<evidence type="ECO:0000256" key="2">
    <source>
        <dbReference type="ARBA" id="ARBA00022989"/>
    </source>
</evidence>
<proteinExistence type="predicted"/>
<feature type="transmembrane region" description="Helical" evidence="5">
    <location>
        <begin position="79"/>
        <end position="96"/>
    </location>
</feature>
<feature type="transmembrane region" description="Helical" evidence="5">
    <location>
        <begin position="172"/>
        <end position="191"/>
    </location>
</feature>
<dbReference type="PROSITE" id="PS50850">
    <property type="entry name" value="MFS"/>
    <property type="match status" value="1"/>
</dbReference>